<evidence type="ECO:0000313" key="2">
    <source>
        <dbReference type="Proteomes" id="UP000887013"/>
    </source>
</evidence>
<keyword evidence="2" id="KW-1185">Reference proteome</keyword>
<accession>A0A8X6TMB2</accession>
<dbReference type="OrthoDB" id="8300685at2759"/>
<proteinExistence type="predicted"/>
<protein>
    <submittedName>
        <fullName evidence="1">Uncharacterized protein</fullName>
    </submittedName>
</protein>
<evidence type="ECO:0000313" key="1">
    <source>
        <dbReference type="EMBL" id="GFT23210.1"/>
    </source>
</evidence>
<dbReference type="Proteomes" id="UP000887013">
    <property type="component" value="Unassembled WGS sequence"/>
</dbReference>
<reference evidence="1" key="1">
    <citation type="submission" date="2020-08" db="EMBL/GenBank/DDBJ databases">
        <title>Multicomponent nature underlies the extraordinary mechanical properties of spider dragline silk.</title>
        <authorList>
            <person name="Kono N."/>
            <person name="Nakamura H."/>
            <person name="Mori M."/>
            <person name="Yoshida Y."/>
            <person name="Ohtoshi R."/>
            <person name="Malay A.D."/>
            <person name="Moran D.A.P."/>
            <person name="Tomita M."/>
            <person name="Numata K."/>
            <person name="Arakawa K."/>
        </authorList>
    </citation>
    <scope>NUCLEOTIDE SEQUENCE</scope>
</reference>
<sequence>MSLAYVECPLDVREGLAAQYFVDAIKDEDTQHSTRLMDLKDLKSTLTYSMKYETVKTVSKTSRHIRSMEIGEDTSKEKDDKLEYTDWKSY</sequence>
<dbReference type="EMBL" id="BMAW01106210">
    <property type="protein sequence ID" value="GFT23210.1"/>
    <property type="molecule type" value="Genomic_DNA"/>
</dbReference>
<comment type="caution">
    <text evidence="1">The sequence shown here is derived from an EMBL/GenBank/DDBJ whole genome shotgun (WGS) entry which is preliminary data.</text>
</comment>
<name>A0A8X6TMB2_NEPPI</name>
<dbReference type="AlphaFoldDB" id="A0A8X6TMB2"/>
<gene>
    <name evidence="1" type="primary">AVEN_180947_1</name>
    <name evidence="1" type="ORF">NPIL_347191</name>
</gene>
<organism evidence="1 2">
    <name type="scientific">Nephila pilipes</name>
    <name type="common">Giant wood spider</name>
    <name type="synonym">Nephila maculata</name>
    <dbReference type="NCBI Taxonomy" id="299642"/>
    <lineage>
        <taxon>Eukaryota</taxon>
        <taxon>Metazoa</taxon>
        <taxon>Ecdysozoa</taxon>
        <taxon>Arthropoda</taxon>
        <taxon>Chelicerata</taxon>
        <taxon>Arachnida</taxon>
        <taxon>Araneae</taxon>
        <taxon>Araneomorphae</taxon>
        <taxon>Entelegynae</taxon>
        <taxon>Araneoidea</taxon>
        <taxon>Nephilidae</taxon>
        <taxon>Nephila</taxon>
    </lineage>
</organism>